<evidence type="ECO:0000313" key="5">
    <source>
        <dbReference type="WBParaSite" id="ECPE_0001243101-mRNA-1"/>
    </source>
</evidence>
<dbReference type="InterPro" id="IPR006861">
    <property type="entry name" value="HABP4_PAIRBP1-bd"/>
</dbReference>
<feature type="compositionally biased region" description="Low complexity" evidence="1">
    <location>
        <begin position="207"/>
        <end position="216"/>
    </location>
</feature>
<organism evidence="5">
    <name type="scientific">Echinostoma caproni</name>
    <dbReference type="NCBI Taxonomy" id="27848"/>
    <lineage>
        <taxon>Eukaryota</taxon>
        <taxon>Metazoa</taxon>
        <taxon>Spiralia</taxon>
        <taxon>Lophotrochozoa</taxon>
        <taxon>Platyhelminthes</taxon>
        <taxon>Trematoda</taxon>
        <taxon>Digenea</taxon>
        <taxon>Plagiorchiida</taxon>
        <taxon>Echinostomata</taxon>
        <taxon>Echinostomatoidea</taxon>
        <taxon>Echinostomatidae</taxon>
        <taxon>Echinostoma</taxon>
    </lineage>
</organism>
<evidence type="ECO:0000259" key="2">
    <source>
        <dbReference type="SMART" id="SM01233"/>
    </source>
</evidence>
<dbReference type="GO" id="GO:0003723">
    <property type="term" value="F:RNA binding"/>
    <property type="evidence" value="ECO:0007669"/>
    <property type="project" value="InterPro"/>
</dbReference>
<dbReference type="PANTHER" id="PTHR12299">
    <property type="entry name" value="HYALURONIC ACID-BINDING PROTEIN 4"/>
    <property type="match status" value="1"/>
</dbReference>
<keyword evidence="4" id="KW-1185">Reference proteome</keyword>
<dbReference type="PANTHER" id="PTHR12299:SF17">
    <property type="entry name" value="AT19571P-RELATED"/>
    <property type="match status" value="1"/>
</dbReference>
<evidence type="ECO:0000313" key="3">
    <source>
        <dbReference type="EMBL" id="VDP89667.1"/>
    </source>
</evidence>
<proteinExistence type="predicted"/>
<sequence length="382" mass="42221">MDQYSVEVKSRFSLFLDDSLNNEDPDLLLSKLQSKRTEKSKKDKQHTVHAPEPEKLEPAPKEEPKPEAQTKEVVEGNHVDAVPRELPEAHPAPQIQGRGGPRGYSRGFRGGRGFGPRPNPPEWSQEPQGDLNVEPSGNRDVPYEPRGRGRGRGFGRGRGRGSAYTDYREFDRGGMRPRGRGGYSGGPRGAPEEEANTPIAEGGDGAPPEVEMTETPVETEENGVDAEAQEAVEEEPKSYTLEEYKAMKSSAKPAVTLSTKGARKANDGKDVFANMVAHRKLNEVSDEEVEEVEKEPEEPQPFDIDVSFTDRFGERGRGSRGFNNRGFDRGRGTNFRGRPRGGRGDAMTFLKLEMAALEYADDVIVAPMRYVDVFSKCSTRGL</sequence>
<feature type="region of interest" description="Disordered" evidence="1">
    <location>
        <begin position="17"/>
        <end position="239"/>
    </location>
</feature>
<reference evidence="5" key="1">
    <citation type="submission" date="2016-06" db="UniProtKB">
        <authorList>
            <consortium name="WormBaseParasite"/>
        </authorList>
    </citation>
    <scope>IDENTIFICATION</scope>
</reference>
<feature type="compositionally biased region" description="Basic and acidic residues" evidence="1">
    <location>
        <begin position="35"/>
        <end position="88"/>
    </location>
</feature>
<feature type="compositionally biased region" description="Gly residues" evidence="1">
    <location>
        <begin position="97"/>
        <end position="114"/>
    </location>
</feature>
<dbReference type="WBParaSite" id="ECPE_0001243101-mRNA-1">
    <property type="protein sequence ID" value="ECPE_0001243101-mRNA-1"/>
    <property type="gene ID" value="ECPE_0001243101"/>
</dbReference>
<feature type="compositionally biased region" description="Basic residues" evidence="1">
    <location>
        <begin position="148"/>
        <end position="159"/>
    </location>
</feature>
<evidence type="ECO:0000256" key="1">
    <source>
        <dbReference type="SAM" id="MobiDB-lite"/>
    </source>
</evidence>
<dbReference type="InterPro" id="IPR039764">
    <property type="entry name" value="HABP4/SERBP1-like"/>
</dbReference>
<feature type="compositionally biased region" description="Acidic residues" evidence="1">
    <location>
        <begin position="284"/>
        <end position="300"/>
    </location>
</feature>
<protein>
    <submittedName>
        <fullName evidence="5">HABP4_PAI-RBP1 domain-containing protein</fullName>
    </submittedName>
</protein>
<feature type="region of interest" description="Disordered" evidence="1">
    <location>
        <begin position="282"/>
        <end position="342"/>
    </location>
</feature>
<dbReference type="EMBL" id="UZAN01052772">
    <property type="protein sequence ID" value="VDP89667.1"/>
    <property type="molecule type" value="Genomic_DNA"/>
</dbReference>
<reference evidence="3 4" key="2">
    <citation type="submission" date="2018-11" db="EMBL/GenBank/DDBJ databases">
        <authorList>
            <consortium name="Pathogen Informatics"/>
        </authorList>
    </citation>
    <scope>NUCLEOTIDE SEQUENCE [LARGE SCALE GENOMIC DNA]</scope>
    <source>
        <strain evidence="3 4">Egypt</strain>
    </source>
</reference>
<accession>A0A183AZL0</accession>
<dbReference type="Proteomes" id="UP000272942">
    <property type="component" value="Unassembled WGS sequence"/>
</dbReference>
<dbReference type="GO" id="GO:0005737">
    <property type="term" value="C:cytoplasm"/>
    <property type="evidence" value="ECO:0007669"/>
    <property type="project" value="TreeGrafter"/>
</dbReference>
<evidence type="ECO:0000313" key="4">
    <source>
        <dbReference type="Proteomes" id="UP000272942"/>
    </source>
</evidence>
<dbReference type="OrthoDB" id="6022699at2759"/>
<dbReference type="AlphaFoldDB" id="A0A183AZL0"/>
<feature type="compositionally biased region" description="Acidic residues" evidence="1">
    <location>
        <begin position="217"/>
        <end position="233"/>
    </location>
</feature>
<dbReference type="GO" id="GO:0005634">
    <property type="term" value="C:nucleus"/>
    <property type="evidence" value="ECO:0007669"/>
    <property type="project" value="TreeGrafter"/>
</dbReference>
<name>A0A183AZL0_9TREM</name>
<gene>
    <name evidence="3" type="ORF">ECPE_LOCUS12395</name>
</gene>
<dbReference type="SMART" id="SM01233">
    <property type="entry name" value="HABP4_PAI-RBP1"/>
    <property type="match status" value="1"/>
</dbReference>
<feature type="domain" description="Hyaluronan/mRNA-binding protein" evidence="2">
    <location>
        <begin position="166"/>
        <end position="268"/>
    </location>
</feature>